<dbReference type="EMBL" id="JACKWZ010000145">
    <property type="protein sequence ID" value="KAF9413993.1"/>
    <property type="molecule type" value="Genomic_DNA"/>
</dbReference>
<sequence>MRRFSAVVLLVVLTQVITATVIDIDKSNDAEVTGDKLDAAAAVVPSLVQFNSLPEPKKCAELGEPCIYHNDCCSRACLGFAKRCVT</sequence>
<evidence type="ECO:0000256" key="1">
    <source>
        <dbReference type="SAM" id="SignalP"/>
    </source>
</evidence>
<accession>A0A835GF95</accession>
<dbReference type="Proteomes" id="UP000648187">
    <property type="component" value="Unassembled WGS sequence"/>
</dbReference>
<name>A0A835GF95_SPOEX</name>
<evidence type="ECO:0000313" key="3">
    <source>
        <dbReference type="Proteomes" id="UP000648187"/>
    </source>
</evidence>
<feature type="chain" id="PRO_5033010693" evidence="1">
    <location>
        <begin position="20"/>
        <end position="86"/>
    </location>
</feature>
<reference evidence="2" key="1">
    <citation type="submission" date="2020-08" db="EMBL/GenBank/DDBJ databases">
        <title>Spodoptera exigua strain:BAW_Kor-Di-RS1 Genome sequencing and assembly.</title>
        <authorList>
            <person name="Kim J."/>
            <person name="Nam H.Y."/>
            <person name="Kwon M."/>
            <person name="Choi J.H."/>
            <person name="Cho S.R."/>
            <person name="Kim G.-H."/>
        </authorList>
    </citation>
    <scope>NUCLEOTIDE SEQUENCE</scope>
    <source>
        <strain evidence="2">BAW_Kor-Di-RS1</strain>
        <tissue evidence="2">Whole-body</tissue>
    </source>
</reference>
<feature type="signal peptide" evidence="1">
    <location>
        <begin position="1"/>
        <end position="19"/>
    </location>
</feature>
<comment type="caution">
    <text evidence="2">The sequence shown here is derived from an EMBL/GenBank/DDBJ whole genome shotgun (WGS) entry which is preliminary data.</text>
</comment>
<keyword evidence="1" id="KW-0732">Signal</keyword>
<organism evidence="2 3">
    <name type="scientific">Spodoptera exigua</name>
    <name type="common">Beet armyworm</name>
    <name type="synonym">Noctua fulgens</name>
    <dbReference type="NCBI Taxonomy" id="7107"/>
    <lineage>
        <taxon>Eukaryota</taxon>
        <taxon>Metazoa</taxon>
        <taxon>Ecdysozoa</taxon>
        <taxon>Arthropoda</taxon>
        <taxon>Hexapoda</taxon>
        <taxon>Insecta</taxon>
        <taxon>Pterygota</taxon>
        <taxon>Neoptera</taxon>
        <taxon>Endopterygota</taxon>
        <taxon>Lepidoptera</taxon>
        <taxon>Glossata</taxon>
        <taxon>Ditrysia</taxon>
        <taxon>Noctuoidea</taxon>
        <taxon>Noctuidae</taxon>
        <taxon>Amphipyrinae</taxon>
        <taxon>Spodoptera</taxon>
    </lineage>
</organism>
<proteinExistence type="predicted"/>
<evidence type="ECO:0000313" key="2">
    <source>
        <dbReference type="EMBL" id="KAF9413993.1"/>
    </source>
</evidence>
<dbReference type="AlphaFoldDB" id="A0A835GF95"/>
<protein>
    <submittedName>
        <fullName evidence="2">Uncharacterized protein</fullName>
    </submittedName>
</protein>
<gene>
    <name evidence="2" type="ORF">HW555_007946</name>
</gene>
<keyword evidence="3" id="KW-1185">Reference proteome</keyword>